<dbReference type="VEuPathDB" id="FungiDB:ASPACDRAFT_40288"/>
<dbReference type="InterPro" id="IPR051828">
    <property type="entry name" value="HAD-like_hydrolase_domain"/>
</dbReference>
<dbReference type="PANTHER" id="PTHR46191:SF2">
    <property type="entry name" value="HALOACID DEHALOGENASE-LIKE HYDROLASE DOMAIN-CONTAINING PROTEIN 3"/>
    <property type="match status" value="1"/>
</dbReference>
<dbReference type="STRING" id="690307.A0A1L9X3B5"/>
<keyword evidence="2" id="KW-1185">Reference proteome</keyword>
<dbReference type="Proteomes" id="UP000184546">
    <property type="component" value="Unassembled WGS sequence"/>
</dbReference>
<dbReference type="Gene3D" id="3.40.50.1000">
    <property type="entry name" value="HAD superfamily/HAD-like"/>
    <property type="match status" value="1"/>
</dbReference>
<dbReference type="InterPro" id="IPR044924">
    <property type="entry name" value="HAD-SF_hydro_IA_REG-2-like_cap"/>
</dbReference>
<dbReference type="EMBL" id="KV878972">
    <property type="protein sequence ID" value="OJK02971.1"/>
    <property type="molecule type" value="Genomic_DNA"/>
</dbReference>
<dbReference type="Gene3D" id="1.10.150.720">
    <property type="entry name" value="Haloacid dehalogenase-like hydrolase"/>
    <property type="match status" value="1"/>
</dbReference>
<name>A0A1L9X3B5_ASPA1</name>
<dbReference type="RefSeq" id="XP_020059310.1">
    <property type="nucleotide sequence ID" value="XM_020200728.1"/>
</dbReference>
<dbReference type="SUPFAM" id="SSF56784">
    <property type="entry name" value="HAD-like"/>
    <property type="match status" value="1"/>
</dbReference>
<dbReference type="PANTHER" id="PTHR46191">
    <property type="match status" value="1"/>
</dbReference>
<sequence>MPPHPTSGKSRTLLLTIDAFGTIFHPRESVPQQYASAAHKFGLPRSTVTPARLQSAFKAVFKAHSKAHPNYGRAQALRGEYGGPRQWWEEVIRGSFARVLDAPSSTAAAAAAAAADSSSSTPTNSTVPDGLVQHLLDRFACQDGYALDANADAFFTRLRHIKSTRTRLGPFDRVVVGVVSNSDDRVPAVLESLGLRVGMCRADQDVSSTQLPGFEMRGRDEDRVNNAEGDEGIYDLDMVITSYEAGAEKPSPVIFEVARRQAMKLVGASEEDCHGSNNSGWTCVHVGDDYEKDYRAATEAGWRAFYIPLGEDAERPSQGSKTGSLVDVISELQRFE</sequence>
<accession>A0A1L9X3B5</accession>
<evidence type="ECO:0000313" key="2">
    <source>
        <dbReference type="Proteomes" id="UP000184546"/>
    </source>
</evidence>
<dbReference type="InterPro" id="IPR036412">
    <property type="entry name" value="HAD-like_sf"/>
</dbReference>
<reference evidence="2" key="1">
    <citation type="journal article" date="2017" name="Genome Biol.">
        <title>Comparative genomics reveals high biological diversity and specific adaptations in the industrially and medically important fungal genus Aspergillus.</title>
        <authorList>
            <person name="de Vries R.P."/>
            <person name="Riley R."/>
            <person name="Wiebenga A."/>
            <person name="Aguilar-Osorio G."/>
            <person name="Amillis S."/>
            <person name="Uchima C.A."/>
            <person name="Anderluh G."/>
            <person name="Asadollahi M."/>
            <person name="Askin M."/>
            <person name="Barry K."/>
            <person name="Battaglia E."/>
            <person name="Bayram O."/>
            <person name="Benocci T."/>
            <person name="Braus-Stromeyer S.A."/>
            <person name="Caldana C."/>
            <person name="Canovas D."/>
            <person name="Cerqueira G.C."/>
            <person name="Chen F."/>
            <person name="Chen W."/>
            <person name="Choi C."/>
            <person name="Clum A."/>
            <person name="Dos Santos R.A."/>
            <person name="Damasio A.R."/>
            <person name="Diallinas G."/>
            <person name="Emri T."/>
            <person name="Fekete E."/>
            <person name="Flipphi M."/>
            <person name="Freyberg S."/>
            <person name="Gallo A."/>
            <person name="Gournas C."/>
            <person name="Habgood R."/>
            <person name="Hainaut M."/>
            <person name="Harispe M.L."/>
            <person name="Henrissat B."/>
            <person name="Hilden K.S."/>
            <person name="Hope R."/>
            <person name="Hossain A."/>
            <person name="Karabika E."/>
            <person name="Karaffa L."/>
            <person name="Karanyi Z."/>
            <person name="Krasevec N."/>
            <person name="Kuo A."/>
            <person name="Kusch H."/>
            <person name="LaButti K."/>
            <person name="Lagendijk E.L."/>
            <person name="Lapidus A."/>
            <person name="Levasseur A."/>
            <person name="Lindquist E."/>
            <person name="Lipzen A."/>
            <person name="Logrieco A.F."/>
            <person name="MacCabe A."/>
            <person name="Maekelae M.R."/>
            <person name="Malavazi I."/>
            <person name="Melin P."/>
            <person name="Meyer V."/>
            <person name="Mielnichuk N."/>
            <person name="Miskei M."/>
            <person name="Molnar A.P."/>
            <person name="Mule G."/>
            <person name="Ngan C.Y."/>
            <person name="Orejas M."/>
            <person name="Orosz E."/>
            <person name="Ouedraogo J.P."/>
            <person name="Overkamp K.M."/>
            <person name="Park H.-S."/>
            <person name="Perrone G."/>
            <person name="Piumi F."/>
            <person name="Punt P.J."/>
            <person name="Ram A.F."/>
            <person name="Ramon A."/>
            <person name="Rauscher S."/>
            <person name="Record E."/>
            <person name="Riano-Pachon D.M."/>
            <person name="Robert V."/>
            <person name="Roehrig J."/>
            <person name="Ruller R."/>
            <person name="Salamov A."/>
            <person name="Salih N.S."/>
            <person name="Samson R.A."/>
            <person name="Sandor E."/>
            <person name="Sanguinetti M."/>
            <person name="Schuetze T."/>
            <person name="Sepcic K."/>
            <person name="Shelest E."/>
            <person name="Sherlock G."/>
            <person name="Sophianopoulou V."/>
            <person name="Squina F.M."/>
            <person name="Sun H."/>
            <person name="Susca A."/>
            <person name="Todd R.B."/>
            <person name="Tsang A."/>
            <person name="Unkles S.E."/>
            <person name="van de Wiele N."/>
            <person name="van Rossen-Uffink D."/>
            <person name="Oliveira J.V."/>
            <person name="Vesth T.C."/>
            <person name="Visser J."/>
            <person name="Yu J.-H."/>
            <person name="Zhou M."/>
            <person name="Andersen M.R."/>
            <person name="Archer D.B."/>
            <person name="Baker S.E."/>
            <person name="Benoit I."/>
            <person name="Brakhage A.A."/>
            <person name="Braus G.H."/>
            <person name="Fischer R."/>
            <person name="Frisvad J.C."/>
            <person name="Goldman G.H."/>
            <person name="Houbraken J."/>
            <person name="Oakley B."/>
            <person name="Pocsi I."/>
            <person name="Scazzocchio C."/>
            <person name="Seiboth B."/>
            <person name="vanKuyk P.A."/>
            <person name="Wortman J."/>
            <person name="Dyer P.S."/>
            <person name="Grigoriev I.V."/>
        </authorList>
    </citation>
    <scope>NUCLEOTIDE SEQUENCE [LARGE SCALE GENOMIC DNA]</scope>
    <source>
        <strain evidence="2">ATCC 16872 / CBS 172.66 / WB 5094</strain>
    </source>
</reference>
<dbReference type="GO" id="GO:0005634">
    <property type="term" value="C:nucleus"/>
    <property type="evidence" value="ECO:0007669"/>
    <property type="project" value="TreeGrafter"/>
</dbReference>
<gene>
    <name evidence="1" type="ORF">ASPACDRAFT_40288</name>
</gene>
<dbReference type="OrthoDB" id="444127at2759"/>
<evidence type="ECO:0000313" key="1">
    <source>
        <dbReference type="EMBL" id="OJK02971.1"/>
    </source>
</evidence>
<dbReference type="GeneID" id="30974542"/>
<dbReference type="Pfam" id="PF13242">
    <property type="entry name" value="Hydrolase_like"/>
    <property type="match status" value="1"/>
</dbReference>
<organism evidence="1 2">
    <name type="scientific">Aspergillus aculeatus (strain ATCC 16872 / CBS 172.66 / WB 5094)</name>
    <dbReference type="NCBI Taxonomy" id="690307"/>
    <lineage>
        <taxon>Eukaryota</taxon>
        <taxon>Fungi</taxon>
        <taxon>Dikarya</taxon>
        <taxon>Ascomycota</taxon>
        <taxon>Pezizomycotina</taxon>
        <taxon>Eurotiomycetes</taxon>
        <taxon>Eurotiomycetidae</taxon>
        <taxon>Eurotiales</taxon>
        <taxon>Aspergillaceae</taxon>
        <taxon>Aspergillus</taxon>
        <taxon>Aspergillus subgen. Circumdati</taxon>
    </lineage>
</organism>
<dbReference type="OMA" id="WWRQLIA"/>
<protein>
    <recommendedName>
        <fullName evidence="3">Haloacid dehalogenase-like hydrolase</fullName>
    </recommendedName>
</protein>
<evidence type="ECO:0008006" key="3">
    <source>
        <dbReference type="Google" id="ProtNLM"/>
    </source>
</evidence>
<dbReference type="AlphaFoldDB" id="A0A1L9X3B5"/>
<dbReference type="InterPro" id="IPR023214">
    <property type="entry name" value="HAD_sf"/>
</dbReference>
<proteinExistence type="predicted"/>